<evidence type="ECO:0000313" key="1">
    <source>
        <dbReference type="EMBL" id="KAJ4446574.1"/>
    </source>
</evidence>
<accession>A0ABQ8TIX3</accession>
<proteinExistence type="predicted"/>
<reference evidence="1 2" key="1">
    <citation type="journal article" date="2022" name="Allergy">
        <title>Genome assembly and annotation of Periplaneta americana reveal a comprehensive cockroach allergen profile.</title>
        <authorList>
            <person name="Wang L."/>
            <person name="Xiong Q."/>
            <person name="Saelim N."/>
            <person name="Wang L."/>
            <person name="Nong W."/>
            <person name="Wan A.T."/>
            <person name="Shi M."/>
            <person name="Liu X."/>
            <person name="Cao Q."/>
            <person name="Hui J.H.L."/>
            <person name="Sookrung N."/>
            <person name="Leung T.F."/>
            <person name="Tungtrongchitr A."/>
            <person name="Tsui S.K.W."/>
        </authorList>
    </citation>
    <scope>NUCLEOTIDE SEQUENCE [LARGE SCALE GENOMIC DNA]</scope>
    <source>
        <strain evidence="1">PWHHKU_190912</strain>
    </source>
</reference>
<comment type="caution">
    <text evidence="1">The sequence shown here is derived from an EMBL/GenBank/DDBJ whole genome shotgun (WGS) entry which is preliminary data.</text>
</comment>
<dbReference type="Proteomes" id="UP001148838">
    <property type="component" value="Unassembled WGS sequence"/>
</dbReference>
<evidence type="ECO:0000313" key="2">
    <source>
        <dbReference type="Proteomes" id="UP001148838"/>
    </source>
</evidence>
<keyword evidence="2" id="KW-1185">Reference proteome</keyword>
<sequence>MNESAREESMSEKERINTQFEPIFLESEDIVTLSLLSLRKKGLTVHEEVHGISQEGFCRRNDMLAIPPGSTSAYIIDPTVRFEAQEQQHAEVHAEKKARIYEPTVSFYLEKYHLTSIVVVGLTPSQIQFTALRIQDFQMRFPARPTQDFRTRCLRLDAATVTQVHCTSNSDPLDTSLLTSSLTADKLTKLTCSLKAALLFI</sequence>
<organism evidence="1 2">
    <name type="scientific">Periplaneta americana</name>
    <name type="common">American cockroach</name>
    <name type="synonym">Blatta americana</name>
    <dbReference type="NCBI Taxonomy" id="6978"/>
    <lineage>
        <taxon>Eukaryota</taxon>
        <taxon>Metazoa</taxon>
        <taxon>Ecdysozoa</taxon>
        <taxon>Arthropoda</taxon>
        <taxon>Hexapoda</taxon>
        <taxon>Insecta</taxon>
        <taxon>Pterygota</taxon>
        <taxon>Neoptera</taxon>
        <taxon>Polyneoptera</taxon>
        <taxon>Dictyoptera</taxon>
        <taxon>Blattodea</taxon>
        <taxon>Blattoidea</taxon>
        <taxon>Blattidae</taxon>
        <taxon>Blattinae</taxon>
        <taxon>Periplaneta</taxon>
    </lineage>
</organism>
<name>A0ABQ8TIX3_PERAM</name>
<protein>
    <submittedName>
        <fullName evidence="1">Uncharacterized protein</fullName>
    </submittedName>
</protein>
<gene>
    <name evidence="1" type="ORF">ANN_13271</name>
</gene>
<dbReference type="EMBL" id="JAJSOF020000009">
    <property type="protein sequence ID" value="KAJ4446574.1"/>
    <property type="molecule type" value="Genomic_DNA"/>
</dbReference>